<protein>
    <submittedName>
        <fullName evidence="1">Uncharacterized protein</fullName>
    </submittedName>
</protein>
<proteinExistence type="predicted"/>
<sequence length="53" mass="6418">MIPFDSIQSEFSQMELLQEFVFILKIFEKMGFELRLLDRQYQSQDLHSLPTSY</sequence>
<evidence type="ECO:0000313" key="1">
    <source>
        <dbReference type="EMBL" id="KOF63001.1"/>
    </source>
</evidence>
<gene>
    <name evidence="1" type="ORF">OCBIM_22020885mg</name>
</gene>
<dbReference type="AlphaFoldDB" id="A0A0L8FHU3"/>
<dbReference type="EMBL" id="KQ431871">
    <property type="protein sequence ID" value="KOF63001.1"/>
    <property type="molecule type" value="Genomic_DNA"/>
</dbReference>
<organism evidence="1">
    <name type="scientific">Octopus bimaculoides</name>
    <name type="common">California two-spotted octopus</name>
    <dbReference type="NCBI Taxonomy" id="37653"/>
    <lineage>
        <taxon>Eukaryota</taxon>
        <taxon>Metazoa</taxon>
        <taxon>Spiralia</taxon>
        <taxon>Lophotrochozoa</taxon>
        <taxon>Mollusca</taxon>
        <taxon>Cephalopoda</taxon>
        <taxon>Coleoidea</taxon>
        <taxon>Octopodiformes</taxon>
        <taxon>Octopoda</taxon>
        <taxon>Incirrata</taxon>
        <taxon>Octopodidae</taxon>
        <taxon>Octopus</taxon>
    </lineage>
</organism>
<reference evidence="1" key="1">
    <citation type="submission" date="2015-07" db="EMBL/GenBank/DDBJ databases">
        <title>MeaNS - Measles Nucleotide Surveillance Program.</title>
        <authorList>
            <person name="Tran T."/>
            <person name="Druce J."/>
        </authorList>
    </citation>
    <scope>NUCLEOTIDE SEQUENCE</scope>
    <source>
        <strain evidence="1">UCB-OBI-ISO-001</strain>
        <tissue evidence="1">Gonad</tissue>
    </source>
</reference>
<accession>A0A0L8FHU3</accession>
<name>A0A0L8FHU3_OCTBM</name>